<dbReference type="InterPro" id="IPR044865">
    <property type="entry name" value="MRH_dom"/>
</dbReference>
<evidence type="ECO:0000256" key="4">
    <source>
        <dbReference type="SAM" id="MobiDB-lite"/>
    </source>
</evidence>
<sequence>MGLNQEIKHKGQFEILNINNEQQKGSYLCHLPHNQQVNITIPESKIPPDELKNKAIQIIYNSFINQNCTFSYNLHAGYWTIGYCFGDKVIQFHEDLQSFVSGDHKPHLPKHIYTLGRFEGTEKLNKRVLPEHQTKGHDVHLDPNDFIVFEGPFSFFSNSEPESEAKFRKLIKHTLFSGEICDVTRKPRTIDIVYKCDQFQRGVNILEIHEIKTCEYQMIINVPGLCALDEFKSSNTTENIVDIQCKNIDETNLASADVKYEDFFQYLDKIPSKEPDFPQPGVKINVNEYTFYPIGNGFFLGYKHINSGDLYWDQRHIFLYSGTAENLTTLEKDFGTTYYKALESKIPSPIYFTSNTASALQSTDAFVAWYELYDYKGDFIALLKVSRDGSERNRRKISVDLVDTKTWKDLEGKEHEHGLHEILANRFTEYNWNFVEFERLEPGKAPKKGHKNKKKSSKSKSKDIKTAAVTVTDSKDPKDDAAKSNSSKIKETVTATVTVTDMKQDMGNDGFKNKGTEQQVLQHPEATQAVPTPDSEHKVSDDEAADRRRQFNDMVQQAILDRRDGIPANELELLDEVIEELHEANRAGKDFDLLDAIMSTIGEHLARDRQQTLQSETDTILDSENTSEADVSIKSEESVKSDVNEQVNHDEL</sequence>
<dbReference type="Pfam" id="PF07915">
    <property type="entry name" value="PRKCSH"/>
    <property type="match status" value="1"/>
</dbReference>
<keyword evidence="3" id="KW-0430">Lectin</keyword>
<keyword evidence="2" id="KW-1015">Disulfide bond</keyword>
<feature type="compositionally biased region" description="Basic and acidic residues" evidence="4">
    <location>
        <begin position="473"/>
        <end position="482"/>
    </location>
</feature>
<reference evidence="6 7" key="1">
    <citation type="journal article" date="2021" name="DNA Res.">
        <title>Genome analysis of Candida subhashii reveals its hybrid nature and dual mitochondrial genome conformations.</title>
        <authorList>
            <person name="Mixao V."/>
            <person name="Hegedusova E."/>
            <person name="Saus E."/>
            <person name="Pryszcz L.P."/>
            <person name="Cillingova A."/>
            <person name="Nosek J."/>
            <person name="Gabaldon T."/>
        </authorList>
    </citation>
    <scope>NUCLEOTIDE SEQUENCE [LARGE SCALE GENOMIC DNA]</scope>
    <source>
        <strain evidence="6 7">CBS 10753</strain>
    </source>
</reference>
<dbReference type="PANTHER" id="PTHR15414">
    <property type="entry name" value="OS-9-RELATED"/>
    <property type="match status" value="1"/>
</dbReference>
<protein>
    <recommendedName>
        <fullName evidence="3">Endoplasmic reticulum lectin</fullName>
    </recommendedName>
    <alternativeName>
        <fullName evidence="3">Protein OS-9</fullName>
    </alternativeName>
    <alternativeName>
        <fullName evidence="3">Protein OS-9 homolog</fullName>
    </alternativeName>
</protein>
<dbReference type="PANTHER" id="PTHR15414:SF0">
    <property type="entry name" value="ENDOPLASMIC RETICULUM LECTIN 1"/>
    <property type="match status" value="1"/>
</dbReference>
<comment type="caution">
    <text evidence="6">The sequence shown here is derived from an EMBL/GenBank/DDBJ whole genome shotgun (WGS) entry which is preliminary data.</text>
</comment>
<organism evidence="6 7">
    <name type="scientific">[Candida] subhashii</name>
    <dbReference type="NCBI Taxonomy" id="561895"/>
    <lineage>
        <taxon>Eukaryota</taxon>
        <taxon>Fungi</taxon>
        <taxon>Dikarya</taxon>
        <taxon>Ascomycota</taxon>
        <taxon>Saccharomycotina</taxon>
        <taxon>Pichiomycetes</taxon>
        <taxon>Debaryomycetaceae</taxon>
        <taxon>Spathaspora</taxon>
    </lineage>
</organism>
<dbReference type="InterPro" id="IPR045149">
    <property type="entry name" value="OS-9-like"/>
</dbReference>
<dbReference type="GO" id="GO:0030246">
    <property type="term" value="F:carbohydrate binding"/>
    <property type="evidence" value="ECO:0007669"/>
    <property type="project" value="UniProtKB-UniRule"/>
</dbReference>
<evidence type="ECO:0000313" key="7">
    <source>
        <dbReference type="Proteomes" id="UP000694255"/>
    </source>
</evidence>
<feature type="compositionally biased region" description="Basic residues" evidence="4">
    <location>
        <begin position="445"/>
        <end position="459"/>
    </location>
</feature>
<evidence type="ECO:0000259" key="5">
    <source>
        <dbReference type="PROSITE" id="PS51914"/>
    </source>
</evidence>
<keyword evidence="1" id="KW-0732">Signal</keyword>
<keyword evidence="3" id="KW-0256">Endoplasmic reticulum</keyword>
<proteinExistence type="inferred from homology"/>
<keyword evidence="7" id="KW-1185">Reference proteome</keyword>
<dbReference type="InterPro" id="IPR012913">
    <property type="entry name" value="OS9-like_dom"/>
</dbReference>
<evidence type="ECO:0000256" key="1">
    <source>
        <dbReference type="ARBA" id="ARBA00022729"/>
    </source>
</evidence>
<evidence type="ECO:0000313" key="6">
    <source>
        <dbReference type="EMBL" id="KAG7663800.1"/>
    </source>
</evidence>
<feature type="region of interest" description="Disordered" evidence="4">
    <location>
        <begin position="525"/>
        <end position="545"/>
    </location>
</feature>
<keyword evidence="3" id="KW-0472">Membrane</keyword>
<dbReference type="PROSITE" id="PS51914">
    <property type="entry name" value="MRH"/>
    <property type="match status" value="1"/>
</dbReference>
<dbReference type="GO" id="GO:0030968">
    <property type="term" value="P:endoplasmic reticulum unfolded protein response"/>
    <property type="evidence" value="ECO:0007669"/>
    <property type="project" value="UniProtKB-UniRule"/>
</dbReference>
<dbReference type="GO" id="GO:0005788">
    <property type="term" value="C:endoplasmic reticulum lumen"/>
    <property type="evidence" value="ECO:0007669"/>
    <property type="project" value="UniProtKB-UniRule"/>
</dbReference>
<feature type="compositionally biased region" description="Basic and acidic residues" evidence="4">
    <location>
        <begin position="534"/>
        <end position="545"/>
    </location>
</feature>
<dbReference type="GO" id="GO:0005789">
    <property type="term" value="C:endoplasmic reticulum membrane"/>
    <property type="evidence" value="ECO:0007669"/>
    <property type="project" value="UniProtKB-SubCell"/>
</dbReference>
<dbReference type="GO" id="GO:0030970">
    <property type="term" value="P:retrograde protein transport, ER to cytosol"/>
    <property type="evidence" value="ECO:0007669"/>
    <property type="project" value="TreeGrafter"/>
</dbReference>
<feature type="region of interest" description="Disordered" evidence="4">
    <location>
        <begin position="608"/>
        <end position="652"/>
    </location>
</feature>
<dbReference type="GeneID" id="73469461"/>
<name>A0A8J5UXR7_9ASCO</name>
<comment type="similarity">
    <text evidence="3">Belongs to the OS-9 family.</text>
</comment>
<accession>A0A8J5UXR7</accession>
<feature type="compositionally biased region" description="Basic and acidic residues" evidence="4">
    <location>
        <begin position="631"/>
        <end position="652"/>
    </location>
</feature>
<feature type="domain" description="MRH" evidence="5">
    <location>
        <begin position="66"/>
        <end position="228"/>
    </location>
</feature>
<dbReference type="AlphaFoldDB" id="A0A8J5UXR7"/>
<dbReference type="OrthoDB" id="448954at2759"/>
<evidence type="ECO:0000256" key="2">
    <source>
        <dbReference type="ARBA" id="ARBA00023157"/>
    </source>
</evidence>
<dbReference type="Proteomes" id="UP000694255">
    <property type="component" value="Unassembled WGS sequence"/>
</dbReference>
<gene>
    <name evidence="6" type="ORF">J8A68_002660</name>
</gene>
<comment type="subcellular location">
    <subcellularLocation>
        <location evidence="3">Endoplasmic reticulum membrane</location>
        <topology evidence="3">Peripheral membrane protein</topology>
        <orientation evidence="3">Lumenal side</orientation>
    </subcellularLocation>
</comment>
<comment type="function">
    <text evidence="3">Lectin involved in the quality control of the secretory pathway. As a member of the endoplasmic reticulum-associated degradation lumenal (ERAD-L) surveillance system, targets misfolded endoplasmic reticulum lumenal glycoproteins for degradation.</text>
</comment>
<dbReference type="EMBL" id="JAGSYN010000117">
    <property type="protein sequence ID" value="KAG7663800.1"/>
    <property type="molecule type" value="Genomic_DNA"/>
</dbReference>
<feature type="region of interest" description="Disordered" evidence="4">
    <location>
        <begin position="443"/>
        <end position="490"/>
    </location>
</feature>
<evidence type="ECO:0000256" key="3">
    <source>
        <dbReference type="RuleBase" id="RU369099"/>
    </source>
</evidence>
<dbReference type="RefSeq" id="XP_049264032.1">
    <property type="nucleotide sequence ID" value="XM_049406434.1"/>
</dbReference>